<dbReference type="GO" id="GO:0016020">
    <property type="term" value="C:membrane"/>
    <property type="evidence" value="ECO:0007669"/>
    <property type="project" value="UniProtKB-SubCell"/>
</dbReference>
<dbReference type="InterPro" id="IPR036259">
    <property type="entry name" value="MFS_trans_sf"/>
</dbReference>
<dbReference type="Pfam" id="PF00083">
    <property type="entry name" value="Sugar_tr"/>
    <property type="match status" value="1"/>
</dbReference>
<dbReference type="GO" id="GO:0022857">
    <property type="term" value="F:transmembrane transporter activity"/>
    <property type="evidence" value="ECO:0007669"/>
    <property type="project" value="InterPro"/>
</dbReference>
<dbReference type="Proteomes" id="UP001165190">
    <property type="component" value="Unassembled WGS sequence"/>
</dbReference>
<keyword evidence="4" id="KW-0812">Transmembrane</keyword>
<evidence type="ECO:0000313" key="7">
    <source>
        <dbReference type="EMBL" id="GMJ01318.1"/>
    </source>
</evidence>
<comment type="subcellular location">
    <subcellularLocation>
        <location evidence="1">Membrane</location>
    </subcellularLocation>
</comment>
<accession>A0A9W7IUQ5</accession>
<evidence type="ECO:0008006" key="9">
    <source>
        <dbReference type="Google" id="ProtNLM"/>
    </source>
</evidence>
<keyword evidence="6" id="KW-0472">Membrane</keyword>
<dbReference type="Gene3D" id="1.20.1250.20">
    <property type="entry name" value="MFS general substrate transporter like domains"/>
    <property type="match status" value="1"/>
</dbReference>
<sequence length="73" mass="7651">MHSIIIGDGLIMFQQFGGINGVGFYASETFTSACFSSGTIGMITFGCIRIPITAVGAFLVDNCGRKPLLLVSS</sequence>
<evidence type="ECO:0000256" key="4">
    <source>
        <dbReference type="ARBA" id="ARBA00022692"/>
    </source>
</evidence>
<protein>
    <recommendedName>
        <fullName evidence="9">Major facilitator superfamily (MFS) profile domain-containing protein</fullName>
    </recommendedName>
</protein>
<evidence type="ECO:0000313" key="8">
    <source>
        <dbReference type="Proteomes" id="UP001165190"/>
    </source>
</evidence>
<name>A0A9W7IUQ5_HIBTR</name>
<dbReference type="AlphaFoldDB" id="A0A9W7IUQ5"/>
<proteinExistence type="inferred from homology"/>
<evidence type="ECO:0000256" key="1">
    <source>
        <dbReference type="ARBA" id="ARBA00004370"/>
    </source>
</evidence>
<dbReference type="InterPro" id="IPR005828">
    <property type="entry name" value="MFS_sugar_transport-like"/>
</dbReference>
<keyword evidence="3" id="KW-0762">Sugar transport</keyword>
<reference evidence="7" key="1">
    <citation type="submission" date="2023-05" db="EMBL/GenBank/DDBJ databases">
        <title>Genome and transcriptome analyses reveal genes involved in the formation of fine ridges on petal epidermal cells in Hibiscus trionum.</title>
        <authorList>
            <person name="Koshimizu S."/>
            <person name="Masuda S."/>
            <person name="Ishii T."/>
            <person name="Shirasu K."/>
            <person name="Hoshino A."/>
            <person name="Arita M."/>
        </authorList>
    </citation>
    <scope>NUCLEOTIDE SEQUENCE</scope>
    <source>
        <strain evidence="7">Hamamatsu line</strain>
    </source>
</reference>
<keyword evidence="8" id="KW-1185">Reference proteome</keyword>
<dbReference type="PANTHER" id="PTHR48021:SF69">
    <property type="entry name" value="SUGAR TRANSPORTER ERD6-LIKE 16"/>
    <property type="match status" value="1"/>
</dbReference>
<evidence type="ECO:0000256" key="6">
    <source>
        <dbReference type="ARBA" id="ARBA00023136"/>
    </source>
</evidence>
<dbReference type="OrthoDB" id="1732494at2759"/>
<evidence type="ECO:0000256" key="2">
    <source>
        <dbReference type="ARBA" id="ARBA00010992"/>
    </source>
</evidence>
<comment type="similarity">
    <text evidence="2">Belongs to the major facilitator superfamily. Sugar transporter (TC 2.A.1.1) family.</text>
</comment>
<keyword evidence="3" id="KW-0813">Transport</keyword>
<evidence type="ECO:0000256" key="3">
    <source>
        <dbReference type="ARBA" id="ARBA00022597"/>
    </source>
</evidence>
<comment type="caution">
    <text evidence="7">The sequence shown here is derived from an EMBL/GenBank/DDBJ whole genome shotgun (WGS) entry which is preliminary data.</text>
</comment>
<keyword evidence="5" id="KW-1133">Transmembrane helix</keyword>
<dbReference type="PANTHER" id="PTHR48021">
    <property type="match status" value="1"/>
</dbReference>
<gene>
    <name evidence="7" type="ORF">HRI_003801000</name>
</gene>
<organism evidence="7 8">
    <name type="scientific">Hibiscus trionum</name>
    <name type="common">Flower of an hour</name>
    <dbReference type="NCBI Taxonomy" id="183268"/>
    <lineage>
        <taxon>Eukaryota</taxon>
        <taxon>Viridiplantae</taxon>
        <taxon>Streptophyta</taxon>
        <taxon>Embryophyta</taxon>
        <taxon>Tracheophyta</taxon>
        <taxon>Spermatophyta</taxon>
        <taxon>Magnoliopsida</taxon>
        <taxon>eudicotyledons</taxon>
        <taxon>Gunneridae</taxon>
        <taxon>Pentapetalae</taxon>
        <taxon>rosids</taxon>
        <taxon>malvids</taxon>
        <taxon>Malvales</taxon>
        <taxon>Malvaceae</taxon>
        <taxon>Malvoideae</taxon>
        <taxon>Hibiscus</taxon>
    </lineage>
</organism>
<dbReference type="InterPro" id="IPR050549">
    <property type="entry name" value="MFS_Trehalose_Transporter"/>
</dbReference>
<evidence type="ECO:0000256" key="5">
    <source>
        <dbReference type="ARBA" id="ARBA00022989"/>
    </source>
</evidence>
<dbReference type="EMBL" id="BSYR01000035">
    <property type="protein sequence ID" value="GMJ01318.1"/>
    <property type="molecule type" value="Genomic_DNA"/>
</dbReference>